<dbReference type="GO" id="GO:0005886">
    <property type="term" value="C:plasma membrane"/>
    <property type="evidence" value="ECO:0007669"/>
    <property type="project" value="UniProtKB-SubCell"/>
</dbReference>
<keyword evidence="4 8" id="KW-0812">Transmembrane</keyword>
<evidence type="ECO:0000256" key="7">
    <source>
        <dbReference type="SAM" id="MobiDB-lite"/>
    </source>
</evidence>
<accession>A0A2N0X9E1</accession>
<dbReference type="InterPro" id="IPR020846">
    <property type="entry name" value="MFS_dom"/>
</dbReference>
<organism evidence="10 11">
    <name type="scientific">Corynebacterium mastitidis</name>
    <dbReference type="NCBI Taxonomy" id="161890"/>
    <lineage>
        <taxon>Bacteria</taxon>
        <taxon>Bacillati</taxon>
        <taxon>Actinomycetota</taxon>
        <taxon>Actinomycetes</taxon>
        <taxon>Mycobacteriales</taxon>
        <taxon>Corynebacteriaceae</taxon>
        <taxon>Corynebacterium</taxon>
    </lineage>
</organism>
<evidence type="ECO:0000256" key="3">
    <source>
        <dbReference type="ARBA" id="ARBA00022475"/>
    </source>
</evidence>
<feature type="transmembrane region" description="Helical" evidence="8">
    <location>
        <begin position="96"/>
        <end position="115"/>
    </location>
</feature>
<dbReference type="Proteomes" id="UP000233249">
    <property type="component" value="Unassembled WGS sequence"/>
</dbReference>
<dbReference type="CDD" id="cd17321">
    <property type="entry name" value="MFS_MMR_MDR_like"/>
    <property type="match status" value="1"/>
</dbReference>
<dbReference type="InterPro" id="IPR036259">
    <property type="entry name" value="MFS_trans_sf"/>
</dbReference>
<feature type="region of interest" description="Disordered" evidence="7">
    <location>
        <begin position="1"/>
        <end position="22"/>
    </location>
</feature>
<evidence type="ECO:0000256" key="4">
    <source>
        <dbReference type="ARBA" id="ARBA00022692"/>
    </source>
</evidence>
<evidence type="ECO:0000256" key="1">
    <source>
        <dbReference type="ARBA" id="ARBA00004651"/>
    </source>
</evidence>
<feature type="transmembrane region" description="Helical" evidence="8">
    <location>
        <begin position="64"/>
        <end position="84"/>
    </location>
</feature>
<feature type="transmembrane region" description="Helical" evidence="8">
    <location>
        <begin position="30"/>
        <end position="52"/>
    </location>
</feature>
<feature type="transmembrane region" description="Helical" evidence="8">
    <location>
        <begin position="245"/>
        <end position="263"/>
    </location>
</feature>
<feature type="transmembrane region" description="Helical" evidence="8">
    <location>
        <begin position="154"/>
        <end position="174"/>
    </location>
</feature>
<feature type="transmembrane region" description="Helical" evidence="8">
    <location>
        <begin position="121"/>
        <end position="142"/>
    </location>
</feature>
<dbReference type="PANTHER" id="PTHR42718:SF47">
    <property type="entry name" value="METHYL VIOLOGEN RESISTANCE PROTEIN SMVA"/>
    <property type="match status" value="1"/>
</dbReference>
<dbReference type="STRING" id="1121365.GCA_000375365_00733"/>
<dbReference type="GO" id="GO:0022857">
    <property type="term" value="F:transmembrane transporter activity"/>
    <property type="evidence" value="ECO:0007669"/>
    <property type="project" value="InterPro"/>
</dbReference>
<feature type="domain" description="Major facilitator superfamily (MFS) profile" evidence="9">
    <location>
        <begin position="30"/>
        <end position="487"/>
    </location>
</feature>
<evidence type="ECO:0000256" key="6">
    <source>
        <dbReference type="ARBA" id="ARBA00023136"/>
    </source>
</evidence>
<comment type="caution">
    <text evidence="10">The sequence shown here is derived from an EMBL/GenBank/DDBJ whole genome shotgun (WGS) entry which is preliminary data.</text>
</comment>
<dbReference type="AlphaFoldDB" id="A0A2N0X9E1"/>
<feature type="transmembrane region" description="Helical" evidence="8">
    <location>
        <begin position="421"/>
        <end position="442"/>
    </location>
</feature>
<dbReference type="OrthoDB" id="9781469at2"/>
<feature type="transmembrane region" description="Helical" evidence="8">
    <location>
        <begin position="349"/>
        <end position="371"/>
    </location>
</feature>
<feature type="compositionally biased region" description="Pro residues" evidence="7">
    <location>
        <begin position="1"/>
        <end position="15"/>
    </location>
</feature>
<name>A0A2N0X9E1_9CORY</name>
<gene>
    <name evidence="10" type="ORF">CXB45_02270</name>
</gene>
<evidence type="ECO:0000256" key="8">
    <source>
        <dbReference type="SAM" id="Phobius"/>
    </source>
</evidence>
<evidence type="ECO:0000256" key="2">
    <source>
        <dbReference type="ARBA" id="ARBA00022448"/>
    </source>
</evidence>
<feature type="transmembrane region" description="Helical" evidence="8">
    <location>
        <begin position="180"/>
        <end position="204"/>
    </location>
</feature>
<dbReference type="InterPro" id="IPR011701">
    <property type="entry name" value="MFS"/>
</dbReference>
<keyword evidence="6 8" id="KW-0472">Membrane</keyword>
<keyword evidence="5 8" id="KW-1133">Transmembrane helix</keyword>
<feature type="transmembrane region" description="Helical" evidence="8">
    <location>
        <begin position="317"/>
        <end position="337"/>
    </location>
</feature>
<protein>
    <recommendedName>
        <fullName evidence="9">Major facilitator superfamily (MFS) profile domain-containing protein</fullName>
    </recommendedName>
</protein>
<dbReference type="PANTHER" id="PTHR42718">
    <property type="entry name" value="MAJOR FACILITATOR SUPERFAMILY MULTIDRUG TRANSPORTER MFSC"/>
    <property type="match status" value="1"/>
</dbReference>
<dbReference type="SUPFAM" id="SSF103473">
    <property type="entry name" value="MFS general substrate transporter"/>
    <property type="match status" value="1"/>
</dbReference>
<feature type="transmembrane region" description="Helical" evidence="8">
    <location>
        <begin position="216"/>
        <end position="233"/>
    </location>
</feature>
<dbReference type="EMBL" id="PJAF01000004">
    <property type="protein sequence ID" value="PKF69323.1"/>
    <property type="molecule type" value="Genomic_DNA"/>
</dbReference>
<keyword evidence="3" id="KW-1003">Cell membrane</keyword>
<keyword evidence="2" id="KW-0813">Transport</keyword>
<evidence type="ECO:0000259" key="9">
    <source>
        <dbReference type="PROSITE" id="PS50850"/>
    </source>
</evidence>
<feature type="transmembrane region" description="Helical" evidence="8">
    <location>
        <begin position="284"/>
        <end position="305"/>
    </location>
</feature>
<evidence type="ECO:0000313" key="10">
    <source>
        <dbReference type="EMBL" id="PKF69323.1"/>
    </source>
</evidence>
<dbReference type="Gene3D" id="1.20.1720.10">
    <property type="entry name" value="Multidrug resistance protein D"/>
    <property type="match status" value="1"/>
</dbReference>
<evidence type="ECO:0000313" key="11">
    <source>
        <dbReference type="Proteomes" id="UP000233249"/>
    </source>
</evidence>
<dbReference type="RefSeq" id="WP_101173008.1">
    <property type="nucleotide sequence ID" value="NZ_JAKRKB010000008.1"/>
</dbReference>
<feature type="transmembrane region" description="Helical" evidence="8">
    <location>
        <begin position="377"/>
        <end position="400"/>
    </location>
</feature>
<dbReference type="Pfam" id="PF07690">
    <property type="entry name" value="MFS_1"/>
    <property type="match status" value="2"/>
</dbReference>
<dbReference type="Gene3D" id="1.20.1250.20">
    <property type="entry name" value="MFS general substrate transporter like domains"/>
    <property type="match status" value="1"/>
</dbReference>
<evidence type="ECO:0000256" key="5">
    <source>
        <dbReference type="ARBA" id="ARBA00022989"/>
    </source>
</evidence>
<dbReference type="PROSITE" id="PS50850">
    <property type="entry name" value="MFS"/>
    <property type="match status" value="1"/>
</dbReference>
<reference evidence="10 11" key="1">
    <citation type="submission" date="2017-12" db="EMBL/GenBank/DDBJ databases">
        <title>Corynebacterium mastitidis 16-1433 Genome.</title>
        <authorList>
            <person name="Gulvik C.A."/>
        </authorList>
    </citation>
    <scope>NUCLEOTIDE SEQUENCE [LARGE SCALE GENOMIC DNA]</scope>
    <source>
        <strain evidence="10 11">16-1433</strain>
    </source>
</reference>
<feature type="transmembrane region" description="Helical" evidence="8">
    <location>
        <begin position="462"/>
        <end position="482"/>
    </location>
</feature>
<sequence>MRSPQPPQPAQPPRHNPATAPTTPRQRWTFLAVISTGLFLIGMDNSVLFTALPQLKDQLHTTELQALWIINAYPLVLSGLLLGTGTLGDRLGHRRMFLIGMGLFVLGSLAAAFSPTAWALIAARAVLGLAAATMMPATLALIRVTFHDERELSTAIGIWGSVAVVASASGPVVGGALLEHLWWGSVFLINVPVGVAALIATLLLAPPNMPNPRAHWDAPSSLLALLAVSGLVMSIKEAANPHRQAWLLAAALLVAACAELFFARRQRRLAVPLLDATVFRHRMFNGGVLAAAEGMFAMTGLQYMTTQRFQVAAGYSPLQAGLVVSLAAACAMPLAILGGANLHRLGFRTLIAGGFGLIVAATALAATAMHAGSLPLFLLGMALTGAGSGAVMSVSSVAIIGSAPRERAGMASGVEEVSYEFGSLLSVAVLGSLFPALLAAFSGPEAALPTDPLAAYDHAYRVILWLIAAVAAACAAVAAWCFSGNPRTTPYGSAEAGH</sequence>
<proteinExistence type="predicted"/>
<comment type="subcellular location">
    <subcellularLocation>
        <location evidence="1">Cell membrane</location>
        <topology evidence="1">Multi-pass membrane protein</topology>
    </subcellularLocation>
</comment>